<proteinExistence type="predicted"/>
<accession>A0A1Q3EQ26</accession>
<sequence length="68" mass="7976">MSLFEIHQSFRRRHSEWIRDSVDSSAHINSQTVARRNSISLSWRTLSWKLRVDLNVYLGSVVADCFPI</sequence>
<gene>
    <name evidence="1" type="ORF">LENED_011449</name>
</gene>
<comment type="caution">
    <text evidence="1">The sequence shown here is derived from an EMBL/GenBank/DDBJ whole genome shotgun (WGS) entry which is preliminary data.</text>
</comment>
<dbReference type="Proteomes" id="UP000188533">
    <property type="component" value="Unassembled WGS sequence"/>
</dbReference>
<organism evidence="1 2">
    <name type="scientific">Lentinula edodes</name>
    <name type="common">Shiitake mushroom</name>
    <name type="synonym">Lentinus edodes</name>
    <dbReference type="NCBI Taxonomy" id="5353"/>
    <lineage>
        <taxon>Eukaryota</taxon>
        <taxon>Fungi</taxon>
        <taxon>Dikarya</taxon>
        <taxon>Basidiomycota</taxon>
        <taxon>Agaricomycotina</taxon>
        <taxon>Agaricomycetes</taxon>
        <taxon>Agaricomycetidae</taxon>
        <taxon>Agaricales</taxon>
        <taxon>Marasmiineae</taxon>
        <taxon>Omphalotaceae</taxon>
        <taxon>Lentinula</taxon>
    </lineage>
</organism>
<name>A0A1Q3EQ26_LENED</name>
<protein>
    <submittedName>
        <fullName evidence="1">Uncharacterized protein</fullName>
    </submittedName>
</protein>
<keyword evidence="2" id="KW-1185">Reference proteome</keyword>
<dbReference type="EMBL" id="BDGU01001072">
    <property type="protein sequence ID" value="GAW09301.1"/>
    <property type="molecule type" value="Genomic_DNA"/>
</dbReference>
<evidence type="ECO:0000313" key="2">
    <source>
        <dbReference type="Proteomes" id="UP000188533"/>
    </source>
</evidence>
<evidence type="ECO:0000313" key="1">
    <source>
        <dbReference type="EMBL" id="GAW09301.1"/>
    </source>
</evidence>
<reference evidence="1 2" key="2">
    <citation type="submission" date="2017-02" db="EMBL/GenBank/DDBJ databases">
        <title>A genome survey and senescence transcriptome analysis in Lentinula edodes.</title>
        <authorList>
            <person name="Sakamoto Y."/>
            <person name="Nakade K."/>
            <person name="Sato S."/>
            <person name="Yoshida Y."/>
            <person name="Miyazaki K."/>
            <person name="Natsume S."/>
            <person name="Konno N."/>
        </authorList>
    </citation>
    <scope>NUCLEOTIDE SEQUENCE [LARGE SCALE GENOMIC DNA]</scope>
    <source>
        <strain evidence="1 2">NBRC 111202</strain>
    </source>
</reference>
<dbReference type="AlphaFoldDB" id="A0A1Q3EQ26"/>
<reference evidence="1 2" key="1">
    <citation type="submission" date="2016-08" db="EMBL/GenBank/DDBJ databases">
        <authorList>
            <consortium name="Lentinula edodes genome sequencing consortium"/>
            <person name="Sakamoto Y."/>
            <person name="Nakade K."/>
            <person name="Sato S."/>
            <person name="Yoshida Y."/>
            <person name="Miyazaki K."/>
            <person name="Natsume S."/>
            <person name="Konno N."/>
        </authorList>
    </citation>
    <scope>NUCLEOTIDE SEQUENCE [LARGE SCALE GENOMIC DNA]</scope>
    <source>
        <strain evidence="1 2">NBRC 111202</strain>
    </source>
</reference>